<dbReference type="InterPro" id="IPR012348">
    <property type="entry name" value="RNR-like"/>
</dbReference>
<keyword evidence="6" id="KW-1185">Reference proteome</keyword>
<keyword evidence="3" id="KW-0503">Monooxygenase</keyword>
<keyword evidence="2" id="KW-0560">Oxidoreductase</keyword>
<protein>
    <recommendedName>
        <fullName evidence="1">propane 2-monooxygenase</fullName>
        <ecNumber evidence="1">1.14.13.227</ecNumber>
    </recommendedName>
</protein>
<proteinExistence type="predicted"/>
<dbReference type="RefSeq" id="WP_181737829.1">
    <property type="nucleotide sequence ID" value="NZ_JACEOL010000009.1"/>
</dbReference>
<dbReference type="InterPro" id="IPR003430">
    <property type="entry name" value="Phenol_Hydrox"/>
</dbReference>
<evidence type="ECO:0000256" key="1">
    <source>
        <dbReference type="ARBA" id="ARBA00012710"/>
    </source>
</evidence>
<dbReference type="Gene3D" id="1.10.620.20">
    <property type="entry name" value="Ribonucleotide Reductase, subunit A"/>
    <property type="match status" value="1"/>
</dbReference>
<comment type="caution">
    <text evidence="5">The sequence shown here is derived from an EMBL/GenBank/DDBJ whole genome shotgun (WGS) entry which is preliminary data.</text>
</comment>
<dbReference type="EC" id="1.14.13.227" evidence="1"/>
<name>A0A7W2AQK9_9BACL</name>
<comment type="catalytic activity">
    <reaction evidence="4">
        <text>propane + NADH + O2 + H(+) = propan-2-ol + NAD(+) + H2O</text>
        <dbReference type="Rhea" id="RHEA:49992"/>
        <dbReference type="ChEBI" id="CHEBI:15377"/>
        <dbReference type="ChEBI" id="CHEBI:15378"/>
        <dbReference type="ChEBI" id="CHEBI:15379"/>
        <dbReference type="ChEBI" id="CHEBI:17824"/>
        <dbReference type="ChEBI" id="CHEBI:32879"/>
        <dbReference type="ChEBI" id="CHEBI:57540"/>
        <dbReference type="ChEBI" id="CHEBI:57945"/>
        <dbReference type="EC" id="1.14.13.227"/>
    </reaction>
</comment>
<accession>A0A7W2AQK9</accession>
<dbReference type="SUPFAM" id="SSF47240">
    <property type="entry name" value="Ferritin-like"/>
    <property type="match status" value="1"/>
</dbReference>
<reference evidence="5 6" key="1">
    <citation type="submission" date="2020-07" db="EMBL/GenBank/DDBJ databases">
        <title>Thermoactinomyces phylogeny.</title>
        <authorList>
            <person name="Dunlap C."/>
        </authorList>
    </citation>
    <scope>NUCLEOTIDE SEQUENCE [LARGE SCALE GENOMIC DNA]</scope>
    <source>
        <strain evidence="5 6">AMNI-1</strain>
    </source>
</reference>
<dbReference type="Pfam" id="PF02332">
    <property type="entry name" value="Phenol_Hydrox"/>
    <property type="match status" value="1"/>
</dbReference>
<evidence type="ECO:0000256" key="2">
    <source>
        <dbReference type="ARBA" id="ARBA00023002"/>
    </source>
</evidence>
<gene>
    <name evidence="5" type="ORF">H2C83_03520</name>
</gene>
<evidence type="ECO:0000313" key="5">
    <source>
        <dbReference type="EMBL" id="MBA4601402.1"/>
    </source>
</evidence>
<dbReference type="InterPro" id="IPR009078">
    <property type="entry name" value="Ferritin-like_SF"/>
</dbReference>
<evidence type="ECO:0000256" key="4">
    <source>
        <dbReference type="ARBA" id="ARBA00048941"/>
    </source>
</evidence>
<dbReference type="AlphaFoldDB" id="A0A7W2AQK9"/>
<dbReference type="GO" id="GO:0004497">
    <property type="term" value="F:monooxygenase activity"/>
    <property type="evidence" value="ECO:0007669"/>
    <property type="project" value="UniProtKB-KW"/>
</dbReference>
<organism evidence="5 6">
    <name type="scientific">Thermoactinomyces mirandus</name>
    <dbReference type="NCBI Taxonomy" id="2756294"/>
    <lineage>
        <taxon>Bacteria</taxon>
        <taxon>Bacillati</taxon>
        <taxon>Bacillota</taxon>
        <taxon>Bacilli</taxon>
        <taxon>Bacillales</taxon>
        <taxon>Thermoactinomycetaceae</taxon>
        <taxon>Thermoactinomyces</taxon>
    </lineage>
</organism>
<sequence>MSAESAVRKTIRKQPFDWKTKNEYEEVTLRQQTYLHFQYRSNYDDRDYELYDPRYTRLKSSDWEGFRDPKRFWYTTYVSNRRKMAEEVENGFSYATQLGIVKNLPEHWVNALRDLYTPLRHLEYGENLQMQHVVRYALGTPIEQCATFQAFDKTGRAQWISLWAMNMEEHHGDFLKHGKQILMNEPAFQPLKKYVEEILVTDDWAEVILAENLTLDVLLGNLMYQELNNEAVKVGDTHLSILNLVINKQMDWHRDWAFALFSYLAKDQAKSRWDYLKSLGYGDWQGDYRWGLIISDPRETPEEELSNVEIIGEWVNKWYPKAYGAVLSLSPLFEKHNIGIDLESALKKIESDIVARTYKKYGLPFKPVNH</sequence>
<evidence type="ECO:0000313" key="6">
    <source>
        <dbReference type="Proteomes" id="UP000538292"/>
    </source>
</evidence>
<evidence type="ECO:0000256" key="3">
    <source>
        <dbReference type="ARBA" id="ARBA00023033"/>
    </source>
</evidence>
<dbReference type="EMBL" id="JACEOL010000009">
    <property type="protein sequence ID" value="MBA4601402.1"/>
    <property type="molecule type" value="Genomic_DNA"/>
</dbReference>
<dbReference type="Proteomes" id="UP000538292">
    <property type="component" value="Unassembled WGS sequence"/>
</dbReference>